<dbReference type="SUPFAM" id="SSF57184">
    <property type="entry name" value="Growth factor receptor domain"/>
    <property type="match status" value="1"/>
</dbReference>
<accession>A0A183ARX4</accession>
<dbReference type="EMBL" id="UZAN01047835">
    <property type="protein sequence ID" value="VDP85831.1"/>
    <property type="molecule type" value="Genomic_DNA"/>
</dbReference>
<feature type="signal peptide" evidence="2">
    <location>
        <begin position="1"/>
        <end position="22"/>
    </location>
</feature>
<dbReference type="Proteomes" id="UP000272942">
    <property type="component" value="Unassembled WGS sequence"/>
</dbReference>
<organism evidence="5">
    <name type="scientific">Echinostoma caproni</name>
    <dbReference type="NCBI Taxonomy" id="27848"/>
    <lineage>
        <taxon>Eukaryota</taxon>
        <taxon>Metazoa</taxon>
        <taxon>Spiralia</taxon>
        <taxon>Lophotrochozoa</taxon>
        <taxon>Platyhelminthes</taxon>
        <taxon>Trematoda</taxon>
        <taxon>Digenea</taxon>
        <taxon>Plagiorchiida</taxon>
        <taxon>Echinostomata</taxon>
        <taxon>Echinostomatoidea</taxon>
        <taxon>Echinostomatidae</taxon>
        <taxon>Echinostoma</taxon>
    </lineage>
</organism>
<feature type="compositionally biased region" description="Polar residues" evidence="1">
    <location>
        <begin position="257"/>
        <end position="266"/>
    </location>
</feature>
<keyword evidence="2" id="KW-0732">Signal</keyword>
<evidence type="ECO:0000313" key="3">
    <source>
        <dbReference type="EMBL" id="VDP85831.1"/>
    </source>
</evidence>
<dbReference type="SMART" id="SM00261">
    <property type="entry name" value="FU"/>
    <property type="match status" value="2"/>
</dbReference>
<dbReference type="CDD" id="cd00064">
    <property type="entry name" value="FU"/>
    <property type="match status" value="1"/>
</dbReference>
<dbReference type="InterPro" id="IPR006212">
    <property type="entry name" value="Furin_repeat"/>
</dbReference>
<evidence type="ECO:0000256" key="2">
    <source>
        <dbReference type="SAM" id="SignalP"/>
    </source>
</evidence>
<dbReference type="Gene3D" id="2.10.220.10">
    <property type="entry name" value="Hormone Receptor, Insulin-like Growth Factor Receptor 1, Chain A, domain 2"/>
    <property type="match status" value="2"/>
</dbReference>
<protein>
    <submittedName>
        <fullName evidence="5">Furin-like domain-containing protein</fullName>
    </submittedName>
</protein>
<feature type="compositionally biased region" description="Basic and acidic residues" evidence="1">
    <location>
        <begin position="272"/>
        <end position="282"/>
    </location>
</feature>
<dbReference type="OrthoDB" id="300641at2759"/>
<evidence type="ECO:0000313" key="5">
    <source>
        <dbReference type="WBParaSite" id="ECPE_0000974001-mRNA-1"/>
    </source>
</evidence>
<feature type="chain" id="PRO_5043138190" evidence="2">
    <location>
        <begin position="23"/>
        <end position="282"/>
    </location>
</feature>
<dbReference type="AlphaFoldDB" id="A0A183ARX4"/>
<reference evidence="5" key="1">
    <citation type="submission" date="2016-06" db="UniProtKB">
        <authorList>
            <consortium name="WormBaseParasite"/>
        </authorList>
    </citation>
    <scope>IDENTIFICATION</scope>
</reference>
<sequence>MFCAHALFVFFSLLTNIHLVHWSDKSRPQCHVECAAGGCTGPAADQCLGGCRHFATQSRQCVAKCPPGTTPFGALRISITQQGLWEIHKRGRSRTKPGSVYPTGSAYDTVLSSRIRISDVQDQMHGLTNNVVCQPCWSLCAACVRPYTEYDCTACSNGRYLVPLITPDEGAATDGVESDLLLRSISDVQLPVVAGTCRTECPVGYYPNKTSSVCNRLPVCVTNQRLECTYSFTIVTVEFATDDASFDIPVPGSTSPDLIDLSNSPRHSPVARVRDPNSPRIE</sequence>
<name>A0A183ARX4_9TREM</name>
<gene>
    <name evidence="3" type="ORF">ECPE_LOCUS9709</name>
</gene>
<dbReference type="InterPro" id="IPR009030">
    <property type="entry name" value="Growth_fac_rcpt_cys_sf"/>
</dbReference>
<evidence type="ECO:0000313" key="4">
    <source>
        <dbReference type="Proteomes" id="UP000272942"/>
    </source>
</evidence>
<dbReference type="WBParaSite" id="ECPE_0000974001-mRNA-1">
    <property type="protein sequence ID" value="ECPE_0000974001-mRNA-1"/>
    <property type="gene ID" value="ECPE_0000974001"/>
</dbReference>
<proteinExistence type="predicted"/>
<reference evidence="3 4" key="2">
    <citation type="submission" date="2018-11" db="EMBL/GenBank/DDBJ databases">
        <authorList>
            <consortium name="Pathogen Informatics"/>
        </authorList>
    </citation>
    <scope>NUCLEOTIDE SEQUENCE [LARGE SCALE GENOMIC DNA]</scope>
    <source>
        <strain evidence="3 4">Egypt</strain>
    </source>
</reference>
<keyword evidence="4" id="KW-1185">Reference proteome</keyword>
<feature type="region of interest" description="Disordered" evidence="1">
    <location>
        <begin position="257"/>
        <end position="282"/>
    </location>
</feature>
<evidence type="ECO:0000256" key="1">
    <source>
        <dbReference type="SAM" id="MobiDB-lite"/>
    </source>
</evidence>